<proteinExistence type="predicted"/>
<protein>
    <submittedName>
        <fullName evidence="1">CLUMA_CG007429, isoform A</fullName>
    </submittedName>
</protein>
<keyword evidence="2" id="KW-1185">Reference proteome</keyword>
<evidence type="ECO:0000313" key="2">
    <source>
        <dbReference type="Proteomes" id="UP000183832"/>
    </source>
</evidence>
<sequence>MQEQTSVWFHQQNFYETVKQTSLKLLCRFSLMTKTIAAMAICVDKAKQSRLLIKCKNHSCRPLWVVFTRE</sequence>
<reference evidence="1 2" key="1">
    <citation type="submission" date="2015-04" db="EMBL/GenBank/DDBJ databases">
        <authorList>
            <person name="Syromyatnikov M.Y."/>
            <person name="Popov V.N."/>
        </authorList>
    </citation>
    <scope>NUCLEOTIDE SEQUENCE [LARGE SCALE GENOMIC DNA]</scope>
</reference>
<gene>
    <name evidence="1" type="ORF">CLUMA_CG007429</name>
</gene>
<evidence type="ECO:0000313" key="1">
    <source>
        <dbReference type="EMBL" id="CRK93902.1"/>
    </source>
</evidence>
<name>A0A1J1I4T0_9DIPT</name>
<dbReference type="EMBL" id="CVRI01000038">
    <property type="protein sequence ID" value="CRK93902.1"/>
    <property type="molecule type" value="Genomic_DNA"/>
</dbReference>
<organism evidence="1 2">
    <name type="scientific">Clunio marinus</name>
    <dbReference type="NCBI Taxonomy" id="568069"/>
    <lineage>
        <taxon>Eukaryota</taxon>
        <taxon>Metazoa</taxon>
        <taxon>Ecdysozoa</taxon>
        <taxon>Arthropoda</taxon>
        <taxon>Hexapoda</taxon>
        <taxon>Insecta</taxon>
        <taxon>Pterygota</taxon>
        <taxon>Neoptera</taxon>
        <taxon>Endopterygota</taxon>
        <taxon>Diptera</taxon>
        <taxon>Nematocera</taxon>
        <taxon>Chironomoidea</taxon>
        <taxon>Chironomidae</taxon>
        <taxon>Clunio</taxon>
    </lineage>
</organism>
<dbReference type="Proteomes" id="UP000183832">
    <property type="component" value="Unassembled WGS sequence"/>
</dbReference>
<accession>A0A1J1I4T0</accession>
<dbReference type="AlphaFoldDB" id="A0A1J1I4T0"/>